<accession>A0A3A8M869</accession>
<evidence type="ECO:0000256" key="1">
    <source>
        <dbReference type="SAM" id="MobiDB-lite"/>
    </source>
</evidence>
<dbReference type="EMBL" id="RAWG01000529">
    <property type="protein sequence ID" value="RKH28548.1"/>
    <property type="molecule type" value="Genomic_DNA"/>
</dbReference>
<protein>
    <recommendedName>
        <fullName evidence="4">Exo-alpha-sialidase</fullName>
    </recommendedName>
</protein>
<comment type="caution">
    <text evidence="2">The sequence shown here is derived from an EMBL/GenBank/DDBJ whole genome shotgun (WGS) entry which is preliminary data.</text>
</comment>
<dbReference type="AlphaFoldDB" id="A0A3A8M869"/>
<feature type="region of interest" description="Disordered" evidence="1">
    <location>
        <begin position="49"/>
        <end position="78"/>
    </location>
</feature>
<evidence type="ECO:0000313" key="2">
    <source>
        <dbReference type="EMBL" id="RKH28548.1"/>
    </source>
</evidence>
<dbReference type="OrthoDB" id="5499807at2"/>
<evidence type="ECO:0000313" key="3">
    <source>
        <dbReference type="Proteomes" id="UP000273405"/>
    </source>
</evidence>
<keyword evidence="3" id="KW-1185">Reference proteome</keyword>
<evidence type="ECO:0008006" key="4">
    <source>
        <dbReference type="Google" id="ProtNLM"/>
    </source>
</evidence>
<dbReference type="RefSeq" id="WP_120630405.1">
    <property type="nucleotide sequence ID" value="NZ_RAWG01000529.1"/>
</dbReference>
<gene>
    <name evidence="2" type="ORF">D7X12_40120</name>
</gene>
<proteinExistence type="predicted"/>
<dbReference type="Proteomes" id="UP000273405">
    <property type="component" value="Unassembled WGS sequence"/>
</dbReference>
<name>A0A3A8M869_9BACT</name>
<reference evidence="3" key="1">
    <citation type="submission" date="2018-09" db="EMBL/GenBank/DDBJ databases">
        <authorList>
            <person name="Livingstone P.G."/>
            <person name="Whitworth D.E."/>
        </authorList>
    </citation>
    <scope>NUCLEOTIDE SEQUENCE [LARGE SCALE GENOMIC DNA]</scope>
    <source>
        <strain evidence="3">CA040B</strain>
    </source>
</reference>
<sequence length="432" mass="45865">MPAAVSGAALSALLLTGCDPICVDNLTPPDRGHAYMNDAGVCVIVVGPPDGHDAGPGDAGPEDAGTEDAGPTDAGPVEPGCLEPGWTARVLDEGADNAEMAFHFDAKGVGHYAYAKESRLYVGTTKPGDAPRRIDDVVSIQAVRMAVDSLGAHHVLFGQNDWVYYAHDRGGTWQTHALGEGRPAAITFDLWGVLHVLIERPLPDGGAVYVYGIRPGSPTGWTVQLKEVGQTGTREQLVADASNRMHVLFLRTAGGGADDIPVYATDATGGWTAEPLEWAVPLDSPRPRLHLQVDAQGRPHVLGSDAAGAWWWVKDGAQWQRHSLGPLYSHGPALRMGDTGPSHMLLDHDDAAAKTSHLFVRTLAPETDGGSTTPWLPVEASDGGLAFPINTALHTEDGGVVRVGYPYIHYMTTPGTPLPKVTRGLRYARYCP</sequence>
<dbReference type="SUPFAM" id="SSF89372">
    <property type="entry name" value="Fucose-specific lectin"/>
    <property type="match status" value="1"/>
</dbReference>
<organism evidence="2 3">
    <name type="scientific">Corallococcus sicarius</name>
    <dbReference type="NCBI Taxonomy" id="2316726"/>
    <lineage>
        <taxon>Bacteria</taxon>
        <taxon>Pseudomonadati</taxon>
        <taxon>Myxococcota</taxon>
        <taxon>Myxococcia</taxon>
        <taxon>Myxococcales</taxon>
        <taxon>Cystobacterineae</taxon>
        <taxon>Myxococcaceae</taxon>
        <taxon>Corallococcus</taxon>
    </lineage>
</organism>